<protein>
    <recommendedName>
        <fullName evidence="5">UBC core domain-containing protein</fullName>
    </recommendedName>
</protein>
<evidence type="ECO:0000256" key="3">
    <source>
        <dbReference type="PROSITE-ProRule" id="PRU10133"/>
    </source>
</evidence>
<dbReference type="InterPro" id="IPR016135">
    <property type="entry name" value="UBQ-conjugating_enzyme/RWD"/>
</dbReference>
<accession>A0A7R9TPM7</accession>
<dbReference type="EMBL" id="HBDZ01009067">
    <property type="protein sequence ID" value="CAD8241084.1"/>
    <property type="molecule type" value="Transcribed_RNA"/>
</dbReference>
<evidence type="ECO:0000256" key="2">
    <source>
        <dbReference type="ARBA" id="ARBA00022786"/>
    </source>
</evidence>
<keyword evidence="4" id="KW-0067">ATP-binding</keyword>
<dbReference type="InterPro" id="IPR023313">
    <property type="entry name" value="UBQ-conjugating_AS"/>
</dbReference>
<dbReference type="InterPro" id="IPR000608">
    <property type="entry name" value="UBC"/>
</dbReference>
<name>A0A7R9TPM7_9VIRI</name>
<dbReference type="Gene3D" id="3.10.110.10">
    <property type="entry name" value="Ubiquitin Conjugating Enzyme"/>
    <property type="match status" value="1"/>
</dbReference>
<dbReference type="AlphaFoldDB" id="A0A7R9TPM7"/>
<keyword evidence="2 4" id="KW-0833">Ubl conjugation pathway</keyword>
<sequence length="157" mass="17406">MAQMRLAKELKEIERERRKTGDQDIALMPREGDLLCWDAVVHGPPDTPYAGGVFRLSMKVPTEYPIAPPLVSFVTPIFHPNVHWKTGEICLDILKTAWSPAWTLQSVCRAITALMSCPEGDSPLNCDAGNLVRAGDLRGFASMASMYTRKYATGRGR</sequence>
<reference evidence="6" key="1">
    <citation type="submission" date="2021-01" db="EMBL/GenBank/DDBJ databases">
        <authorList>
            <person name="Corre E."/>
            <person name="Pelletier E."/>
            <person name="Niang G."/>
            <person name="Scheremetjew M."/>
            <person name="Finn R."/>
            <person name="Kale V."/>
            <person name="Holt S."/>
            <person name="Cochrane G."/>
            <person name="Meng A."/>
            <person name="Brown T."/>
            <person name="Cohen L."/>
        </authorList>
    </citation>
    <scope>NUCLEOTIDE SEQUENCE</scope>
    <source>
        <strain evidence="6">CCMP1413</strain>
    </source>
</reference>
<organism evidence="6">
    <name type="scientific">Prasinoderma coloniale</name>
    <dbReference type="NCBI Taxonomy" id="156133"/>
    <lineage>
        <taxon>Eukaryota</taxon>
        <taxon>Viridiplantae</taxon>
        <taxon>Prasinodermophyta</taxon>
        <taxon>Prasinodermophyceae</taxon>
        <taxon>Prasinodermales</taxon>
        <taxon>Prasinodermaceae</taxon>
        <taxon>Prasinoderma</taxon>
    </lineage>
</organism>
<feature type="active site" description="Glycyl thioester intermediate" evidence="3">
    <location>
        <position position="90"/>
    </location>
</feature>
<proteinExistence type="inferred from homology"/>
<comment type="similarity">
    <text evidence="4">Belongs to the ubiquitin-conjugating enzyme family.</text>
</comment>
<feature type="domain" description="UBC core" evidence="5">
    <location>
        <begin position="1"/>
        <end position="153"/>
    </location>
</feature>
<keyword evidence="4" id="KW-0547">Nucleotide-binding</keyword>
<evidence type="ECO:0000313" key="6">
    <source>
        <dbReference type="EMBL" id="CAD8241084.1"/>
    </source>
</evidence>
<evidence type="ECO:0000259" key="5">
    <source>
        <dbReference type="PROSITE" id="PS50127"/>
    </source>
</evidence>
<dbReference type="PROSITE" id="PS00183">
    <property type="entry name" value="UBC_1"/>
    <property type="match status" value="1"/>
</dbReference>
<evidence type="ECO:0000256" key="4">
    <source>
        <dbReference type="RuleBase" id="RU362109"/>
    </source>
</evidence>
<dbReference type="GO" id="GO:0016740">
    <property type="term" value="F:transferase activity"/>
    <property type="evidence" value="ECO:0007669"/>
    <property type="project" value="UniProtKB-KW"/>
</dbReference>
<evidence type="ECO:0000256" key="1">
    <source>
        <dbReference type="ARBA" id="ARBA00022679"/>
    </source>
</evidence>
<keyword evidence="1" id="KW-0808">Transferase</keyword>
<dbReference type="PANTHER" id="PTHR24067">
    <property type="entry name" value="UBIQUITIN-CONJUGATING ENZYME E2"/>
    <property type="match status" value="1"/>
</dbReference>
<dbReference type="GO" id="GO:0005524">
    <property type="term" value="F:ATP binding"/>
    <property type="evidence" value="ECO:0007669"/>
    <property type="project" value="UniProtKB-UniRule"/>
</dbReference>
<dbReference type="CDD" id="cd23812">
    <property type="entry name" value="UBCc_ScPEX4-like"/>
    <property type="match status" value="1"/>
</dbReference>
<dbReference type="SUPFAM" id="SSF54495">
    <property type="entry name" value="UBC-like"/>
    <property type="match status" value="1"/>
</dbReference>
<dbReference type="InterPro" id="IPR050113">
    <property type="entry name" value="Ub_conjugating_enzyme"/>
</dbReference>
<gene>
    <name evidence="6" type="ORF">PCOL08062_LOCUS6933</name>
</gene>
<dbReference type="PROSITE" id="PS50127">
    <property type="entry name" value="UBC_2"/>
    <property type="match status" value="1"/>
</dbReference>
<dbReference type="SMART" id="SM00212">
    <property type="entry name" value="UBCc"/>
    <property type="match status" value="1"/>
</dbReference>
<dbReference type="Pfam" id="PF00179">
    <property type="entry name" value="UQ_con"/>
    <property type="match status" value="1"/>
</dbReference>